<dbReference type="PANTHER" id="PTHR31143:SF2">
    <property type="entry name" value="FR47-LIKE DOMAIN-CONTAINING PROTEIN-RELATED"/>
    <property type="match status" value="1"/>
</dbReference>
<accession>A0ABY4DBV4</accession>
<dbReference type="Proteomes" id="UP000829708">
    <property type="component" value="Chromosome"/>
</dbReference>
<dbReference type="CDD" id="cd04301">
    <property type="entry name" value="NAT_SF"/>
    <property type="match status" value="1"/>
</dbReference>
<dbReference type="PANTHER" id="PTHR31143">
    <property type="match status" value="1"/>
</dbReference>
<dbReference type="SUPFAM" id="SSF55729">
    <property type="entry name" value="Acyl-CoA N-acyltransferases (Nat)"/>
    <property type="match status" value="1"/>
</dbReference>
<dbReference type="Gene3D" id="3.40.630.30">
    <property type="match status" value="1"/>
</dbReference>
<protein>
    <submittedName>
        <fullName evidence="2">GNAT family N-acetyltransferase</fullName>
        <ecNumber evidence="2">2.3.1.-</ecNumber>
    </submittedName>
</protein>
<sequence length="265" mass="30149">MNIPYTLTNKDIPAVLDYIAEEKELNLFIEGDIENYGLEGDIVTMYAFGDAWDYLVLRYYENYMVTTNKPGGDLAEVAAFLKQQNMLCLSAKEDILLEIQQYFPQAKVQGTYLCRLDKEHFTSKAFSDKAVVRLTADDSRSIIDLYKQIEEFARPYIEHEQDKLKQTRELLENGGLGFGIFNEENLVCMATITAKTKSGAMIIGVATHPSYRSRGYASQVMSRLCSQCFSDGLSFLCLFYDNPLAGAIYHRLGFETIGRWGMLKF</sequence>
<dbReference type="PROSITE" id="PS51186">
    <property type="entry name" value="GNAT"/>
    <property type="match status" value="1"/>
</dbReference>
<dbReference type="InterPro" id="IPR027365">
    <property type="entry name" value="GNAT_acetyltra_YdfB-like"/>
</dbReference>
<keyword evidence="2" id="KW-0012">Acyltransferase</keyword>
<dbReference type="InterPro" id="IPR016181">
    <property type="entry name" value="Acyl_CoA_acyltransferase"/>
</dbReference>
<gene>
    <name evidence="2" type="ORF">MUG09_03035</name>
</gene>
<dbReference type="RefSeq" id="WP_244773435.1">
    <property type="nucleotide sequence ID" value="NZ_CP094929.1"/>
</dbReference>
<dbReference type="EC" id="2.3.1.-" evidence="2"/>
<name>A0ABY4DBV4_9SPIR</name>
<dbReference type="Pfam" id="PF12746">
    <property type="entry name" value="GNAT_acetyltran"/>
    <property type="match status" value="1"/>
</dbReference>
<organism evidence="2 3">
    <name type="scientific">Sphaerochaeta associata</name>
    <dbReference type="NCBI Taxonomy" id="1129264"/>
    <lineage>
        <taxon>Bacteria</taxon>
        <taxon>Pseudomonadati</taxon>
        <taxon>Spirochaetota</taxon>
        <taxon>Spirochaetia</taxon>
        <taxon>Spirochaetales</taxon>
        <taxon>Sphaerochaetaceae</taxon>
        <taxon>Sphaerochaeta</taxon>
    </lineage>
</organism>
<evidence type="ECO:0000313" key="2">
    <source>
        <dbReference type="EMBL" id="UOM51752.1"/>
    </source>
</evidence>
<dbReference type="GO" id="GO:0016746">
    <property type="term" value="F:acyltransferase activity"/>
    <property type="evidence" value="ECO:0007669"/>
    <property type="project" value="UniProtKB-KW"/>
</dbReference>
<dbReference type="EMBL" id="CP094929">
    <property type="protein sequence ID" value="UOM51752.1"/>
    <property type="molecule type" value="Genomic_DNA"/>
</dbReference>
<keyword evidence="2" id="KW-0808">Transferase</keyword>
<evidence type="ECO:0000259" key="1">
    <source>
        <dbReference type="PROSITE" id="PS51186"/>
    </source>
</evidence>
<evidence type="ECO:0000313" key="3">
    <source>
        <dbReference type="Proteomes" id="UP000829708"/>
    </source>
</evidence>
<feature type="domain" description="N-acetyltransferase" evidence="1">
    <location>
        <begin position="132"/>
        <end position="265"/>
    </location>
</feature>
<keyword evidence="3" id="KW-1185">Reference proteome</keyword>
<proteinExistence type="predicted"/>
<reference evidence="3" key="1">
    <citation type="journal article" date="2024" name="J Bioinform Genom">
        <title>Complete genome sequence of the type strain bacterium Sphaerochaeta associata GLS2t (VKM B-2742)t.</title>
        <authorList>
            <person name="Troshina O.Y."/>
            <person name="Tepeeva A.N."/>
            <person name="Arzamasceva V.O."/>
            <person name="Whitman W.B."/>
            <person name="Varghese N."/>
            <person name="Shapiro N."/>
            <person name="Woyke T."/>
            <person name="Kripides N.C."/>
            <person name="Vasilenko O.V."/>
        </authorList>
    </citation>
    <scope>NUCLEOTIDE SEQUENCE [LARGE SCALE GENOMIC DNA]</scope>
    <source>
        <strain evidence="3">GLS2T</strain>
    </source>
</reference>
<dbReference type="InterPro" id="IPR000182">
    <property type="entry name" value="GNAT_dom"/>
</dbReference>